<evidence type="ECO:0000256" key="1">
    <source>
        <dbReference type="ARBA" id="ARBA00004141"/>
    </source>
</evidence>
<dbReference type="PROSITE" id="PS50261">
    <property type="entry name" value="G_PROTEIN_RECEP_F2_4"/>
    <property type="match status" value="1"/>
</dbReference>
<feature type="transmembrane region" description="Helical" evidence="5">
    <location>
        <begin position="521"/>
        <end position="539"/>
    </location>
</feature>
<dbReference type="InterPro" id="IPR051384">
    <property type="entry name" value="Mth_GPCR"/>
</dbReference>
<dbReference type="Pfam" id="PF00002">
    <property type="entry name" value="7tm_2"/>
    <property type="match status" value="1"/>
</dbReference>
<dbReference type="GO" id="GO:0005886">
    <property type="term" value="C:plasma membrane"/>
    <property type="evidence" value="ECO:0007669"/>
    <property type="project" value="TreeGrafter"/>
</dbReference>
<gene>
    <name evidence="7" type="ORF">QE152_g15214</name>
</gene>
<organism evidence="7 8">
    <name type="scientific">Popillia japonica</name>
    <name type="common">Japanese beetle</name>
    <dbReference type="NCBI Taxonomy" id="7064"/>
    <lineage>
        <taxon>Eukaryota</taxon>
        <taxon>Metazoa</taxon>
        <taxon>Ecdysozoa</taxon>
        <taxon>Arthropoda</taxon>
        <taxon>Hexapoda</taxon>
        <taxon>Insecta</taxon>
        <taxon>Pterygota</taxon>
        <taxon>Neoptera</taxon>
        <taxon>Endopterygota</taxon>
        <taxon>Coleoptera</taxon>
        <taxon>Polyphaga</taxon>
        <taxon>Scarabaeiformia</taxon>
        <taxon>Scarabaeidae</taxon>
        <taxon>Rutelinae</taxon>
        <taxon>Popillia</taxon>
    </lineage>
</organism>
<feature type="transmembrane region" description="Helical" evidence="5">
    <location>
        <begin position="295"/>
        <end position="318"/>
    </location>
</feature>
<dbReference type="CDD" id="cd15039">
    <property type="entry name" value="7tmB3_Methuselah-like"/>
    <property type="match status" value="1"/>
</dbReference>
<feature type="transmembrane region" description="Helical" evidence="5">
    <location>
        <begin position="454"/>
        <end position="477"/>
    </location>
</feature>
<sequence length="586" mass="68992">MQKYVLISLLVLHQYSCEFVYHKDHFAVNDYQLNDTASCRPLNKEQYYLYKIDQNSSVFKKLDCLSENLLNEAVYFSKCCPPNHIYEQKEHKCVEHNSTNLFEEFYDSVFLIRTDLSDCKIILDHVLDETVDAFRIESDGSLFYKNRKHNLGSYCVDNINAKEKMIIRTCEEITVCRDKNVRCIKKCCPDGQYYEGSACFPGHQFGLSLRNMTRFKDPSELYNAVVISDPCPKYLDRPAINFRIEKDGTTVIHELGVWQQYTLEESYYCVEYVRKMQAYKMLLCRLQDPEILTKYIIYKVALISSCICLVVTMLLYLVLPDLKNFIGKIIICYCSCLLVGFILLTWVIFDPILGDYCTVFGFLIAFSFLAAFSWMTILSYEMWRVLGSMTAEYGNKLHTHKKRFLWYNIVAWSVPLVLIAFSVLDYIYYFLPDSIHITVGNTQCVFENNIRRGIYGFTLHFAVPCGLYILINLIIFMKTIRYIYQVKHEINCIKTTDHIEKRKKWTIFNTDKERLKMVTRIFLVMGINFLFETISSLLNFRNSSTLEIIEIIFDTFNGLQGVFILFIFLAKKKTWNSFKKYFVLYR</sequence>
<feature type="transmembrane region" description="Helical" evidence="5">
    <location>
        <begin position="361"/>
        <end position="383"/>
    </location>
</feature>
<keyword evidence="3 5" id="KW-1133">Transmembrane helix</keyword>
<reference evidence="7 8" key="1">
    <citation type="journal article" date="2024" name="BMC Genomics">
        <title>De novo assembly and annotation of Popillia japonica's genome with initial clues to its potential as an invasive pest.</title>
        <authorList>
            <person name="Cucini C."/>
            <person name="Boschi S."/>
            <person name="Funari R."/>
            <person name="Cardaioli E."/>
            <person name="Iannotti N."/>
            <person name="Marturano G."/>
            <person name="Paoli F."/>
            <person name="Bruttini M."/>
            <person name="Carapelli A."/>
            <person name="Frati F."/>
            <person name="Nardi F."/>
        </authorList>
    </citation>
    <scope>NUCLEOTIDE SEQUENCE [LARGE SCALE GENOMIC DNA]</scope>
    <source>
        <strain evidence="7">DMR45628</strain>
    </source>
</reference>
<dbReference type="InterPro" id="IPR017981">
    <property type="entry name" value="GPCR_2-like_7TM"/>
</dbReference>
<feature type="transmembrane region" description="Helical" evidence="5">
    <location>
        <begin position="551"/>
        <end position="570"/>
    </location>
</feature>
<accession>A0AAW1L8S2</accession>
<evidence type="ECO:0000256" key="4">
    <source>
        <dbReference type="ARBA" id="ARBA00023136"/>
    </source>
</evidence>
<evidence type="ECO:0000256" key="5">
    <source>
        <dbReference type="SAM" id="Phobius"/>
    </source>
</evidence>
<dbReference type="GO" id="GO:0008528">
    <property type="term" value="F:G protein-coupled peptide receptor activity"/>
    <property type="evidence" value="ECO:0007669"/>
    <property type="project" value="TreeGrafter"/>
</dbReference>
<keyword evidence="4 5" id="KW-0472">Membrane</keyword>
<feature type="transmembrane region" description="Helical" evidence="5">
    <location>
        <begin position="404"/>
        <end position="424"/>
    </location>
</feature>
<evidence type="ECO:0000313" key="8">
    <source>
        <dbReference type="Proteomes" id="UP001458880"/>
    </source>
</evidence>
<dbReference type="EMBL" id="JASPKY010000147">
    <property type="protein sequence ID" value="KAK9730409.1"/>
    <property type="molecule type" value="Genomic_DNA"/>
</dbReference>
<dbReference type="PANTHER" id="PTHR47154:SF2">
    <property type="entry name" value="G-PROTEIN COUPLED RECEPTOR MTH-RELATED"/>
    <property type="match status" value="1"/>
</dbReference>
<dbReference type="Gene3D" id="1.20.1070.10">
    <property type="entry name" value="Rhodopsin 7-helix transmembrane proteins"/>
    <property type="match status" value="1"/>
</dbReference>
<name>A0AAW1L8S2_POPJA</name>
<feature type="transmembrane region" description="Helical" evidence="5">
    <location>
        <begin position="330"/>
        <end position="349"/>
    </location>
</feature>
<evidence type="ECO:0000313" key="7">
    <source>
        <dbReference type="EMBL" id="KAK9730409.1"/>
    </source>
</evidence>
<dbReference type="InterPro" id="IPR000832">
    <property type="entry name" value="GPCR_2_secretin-like"/>
</dbReference>
<feature type="domain" description="G-protein coupled receptors family 2 profile 2" evidence="6">
    <location>
        <begin position="294"/>
        <end position="572"/>
    </location>
</feature>
<evidence type="ECO:0000259" key="6">
    <source>
        <dbReference type="PROSITE" id="PS50261"/>
    </source>
</evidence>
<comment type="subcellular location">
    <subcellularLocation>
        <location evidence="1">Membrane</location>
        <topology evidence="1">Multi-pass membrane protein</topology>
    </subcellularLocation>
</comment>
<dbReference type="AlphaFoldDB" id="A0AAW1L8S2"/>
<evidence type="ECO:0000256" key="2">
    <source>
        <dbReference type="ARBA" id="ARBA00022692"/>
    </source>
</evidence>
<comment type="caution">
    <text evidence="7">The sequence shown here is derived from an EMBL/GenBank/DDBJ whole genome shotgun (WGS) entry which is preliminary data.</text>
</comment>
<dbReference type="Proteomes" id="UP001458880">
    <property type="component" value="Unassembled WGS sequence"/>
</dbReference>
<dbReference type="GO" id="GO:0007166">
    <property type="term" value="P:cell surface receptor signaling pathway"/>
    <property type="evidence" value="ECO:0007669"/>
    <property type="project" value="InterPro"/>
</dbReference>
<protein>
    <submittedName>
        <fullName evidence="7">7 transmembrane receptor (Secretin family)</fullName>
    </submittedName>
</protein>
<dbReference type="PANTHER" id="PTHR47154">
    <property type="entry name" value="G-PROTEIN COUPLED RECEPTOR MTH-RELATED"/>
    <property type="match status" value="1"/>
</dbReference>
<keyword evidence="7" id="KW-0675">Receptor</keyword>
<keyword evidence="8" id="KW-1185">Reference proteome</keyword>
<evidence type="ECO:0000256" key="3">
    <source>
        <dbReference type="ARBA" id="ARBA00022989"/>
    </source>
</evidence>
<keyword evidence="2 5" id="KW-0812">Transmembrane</keyword>
<proteinExistence type="predicted"/>